<evidence type="ECO:0000259" key="1">
    <source>
        <dbReference type="Pfam" id="PF00534"/>
    </source>
</evidence>
<evidence type="ECO:0000259" key="2">
    <source>
        <dbReference type="Pfam" id="PF13439"/>
    </source>
</evidence>
<dbReference type="OrthoDB" id="9802525at2"/>
<dbReference type="PANTHER" id="PTHR45947">
    <property type="entry name" value="SULFOQUINOVOSYL TRANSFERASE SQD2"/>
    <property type="match status" value="1"/>
</dbReference>
<comment type="caution">
    <text evidence="3">The sequence shown here is derived from an EMBL/GenBank/DDBJ whole genome shotgun (WGS) entry which is preliminary data.</text>
</comment>
<feature type="domain" description="Glycosyl transferase family 1" evidence="1">
    <location>
        <begin position="188"/>
        <end position="349"/>
    </location>
</feature>
<dbReference type="SUPFAM" id="SSF53756">
    <property type="entry name" value="UDP-Glycosyltransferase/glycogen phosphorylase"/>
    <property type="match status" value="1"/>
</dbReference>
<reference evidence="3 4" key="1">
    <citation type="submission" date="2016-02" db="EMBL/GenBank/DDBJ databases">
        <title>Paenibacillus sp. LPB0068, isolated from Crassostrea gigas.</title>
        <authorList>
            <person name="Shin S.-K."/>
            <person name="Yi H."/>
        </authorList>
    </citation>
    <scope>NUCLEOTIDE SEQUENCE [LARGE SCALE GENOMIC DNA]</scope>
    <source>
        <strain evidence="3 4">LPB0068</strain>
    </source>
</reference>
<organism evidence="3 4">
    <name type="scientific">Paenibacillus crassostreae</name>
    <dbReference type="NCBI Taxonomy" id="1763538"/>
    <lineage>
        <taxon>Bacteria</taxon>
        <taxon>Bacillati</taxon>
        <taxon>Bacillota</taxon>
        <taxon>Bacilli</taxon>
        <taxon>Bacillales</taxon>
        <taxon>Paenibacillaceae</taxon>
        <taxon>Paenibacillus</taxon>
    </lineage>
</organism>
<keyword evidence="4" id="KW-1185">Reference proteome</keyword>
<feature type="domain" description="Glycosyltransferase subfamily 4-like N-terminal" evidence="2">
    <location>
        <begin position="15"/>
        <end position="178"/>
    </location>
</feature>
<dbReference type="Pfam" id="PF00534">
    <property type="entry name" value="Glycos_transf_1"/>
    <property type="match status" value="1"/>
</dbReference>
<dbReference type="CDD" id="cd03814">
    <property type="entry name" value="GT4-like"/>
    <property type="match status" value="1"/>
</dbReference>
<keyword evidence="3" id="KW-0808">Transferase</keyword>
<evidence type="ECO:0000313" key="3">
    <source>
        <dbReference type="EMBL" id="OAB71864.1"/>
    </source>
</evidence>
<dbReference type="KEGG" id="pcx:LPB68_13040"/>
<evidence type="ECO:0000313" key="4">
    <source>
        <dbReference type="Proteomes" id="UP000077134"/>
    </source>
</evidence>
<dbReference type="InterPro" id="IPR050194">
    <property type="entry name" value="Glycosyltransferase_grp1"/>
</dbReference>
<dbReference type="InterPro" id="IPR028098">
    <property type="entry name" value="Glyco_trans_4-like_N"/>
</dbReference>
<dbReference type="EMBL" id="LSFN01000036">
    <property type="protein sequence ID" value="OAB71864.1"/>
    <property type="molecule type" value="Genomic_DNA"/>
</dbReference>
<dbReference type="PANTHER" id="PTHR45947:SF3">
    <property type="entry name" value="SULFOQUINOVOSYL TRANSFERASE SQD2"/>
    <property type="match status" value="1"/>
</dbReference>
<dbReference type="Proteomes" id="UP000077134">
    <property type="component" value="Unassembled WGS sequence"/>
</dbReference>
<accession>A0A167B9N6</accession>
<dbReference type="STRING" id="1763538.LPB68_13040"/>
<dbReference type="Gene3D" id="3.40.50.2000">
    <property type="entry name" value="Glycogen Phosphorylase B"/>
    <property type="match status" value="2"/>
</dbReference>
<dbReference type="Pfam" id="PF13439">
    <property type="entry name" value="Glyco_transf_4"/>
    <property type="match status" value="1"/>
</dbReference>
<sequence length="385" mass="44151">MRLALFTDTFVPQMNGVSNTLQRLTIYLEQREIEYLVFAPKSAPRDIYADPVRPITSIPFFLYPECRLALPNLLAIRTELDRFRPSLIHLATPFNLGLCGLRYAQNHSIPYVTSYHTHFDRYLEYYRMKGIIPLYWSFIKWFHRSCDATFVPSRDTMDTLQYQGINRLKLWSRGVDCEIFTPEKRNNHIREQYGITEPFLLLYVGRIAPEKDIDILTTMMQTLPDSLKERVHWLVVGDGPLLTDLREQVPSNVTFTGYKQGEELSQLYASADIFVFPSSTETFGNVVLEAMASGLPVIAANSGGVREIVIPDVTGVLCEPRQPESFIKELSHYINNPAKLASLGIEARRVALTRSWDAIFDDLIENYTHIIDSHRIINTSSIYTA</sequence>
<name>A0A167B9N6_9BACL</name>
<dbReference type="AlphaFoldDB" id="A0A167B9N6"/>
<gene>
    <name evidence="3" type="ORF">PNBC_17850</name>
</gene>
<protein>
    <submittedName>
        <fullName evidence="3">Glycosyl transferase</fullName>
    </submittedName>
</protein>
<dbReference type="RefSeq" id="WP_068660510.1">
    <property type="nucleotide sequence ID" value="NZ_CP017770.1"/>
</dbReference>
<dbReference type="InterPro" id="IPR001296">
    <property type="entry name" value="Glyco_trans_1"/>
</dbReference>
<proteinExistence type="predicted"/>
<dbReference type="GO" id="GO:0016758">
    <property type="term" value="F:hexosyltransferase activity"/>
    <property type="evidence" value="ECO:0007669"/>
    <property type="project" value="TreeGrafter"/>
</dbReference>